<feature type="transmembrane region" description="Helical" evidence="1">
    <location>
        <begin position="38"/>
        <end position="60"/>
    </location>
</feature>
<dbReference type="EMBL" id="JAQLWO010000019">
    <property type="protein sequence ID" value="MDB7907459.1"/>
    <property type="molecule type" value="Genomic_DNA"/>
</dbReference>
<reference evidence="2" key="2">
    <citation type="submission" date="2023-01" db="EMBL/GenBank/DDBJ databases">
        <title>Human gut microbiome strain richness.</title>
        <authorList>
            <person name="Chen-Liaw A."/>
        </authorList>
    </citation>
    <scope>NUCLEOTIDE SEQUENCE</scope>
    <source>
        <strain evidence="2">2225st1_A6_2225SCRN_200828</strain>
    </source>
</reference>
<evidence type="ECO:0000313" key="2">
    <source>
        <dbReference type="EMBL" id="MDB7907459.1"/>
    </source>
</evidence>
<dbReference type="InterPro" id="IPR010540">
    <property type="entry name" value="CmpB_TMEM229"/>
</dbReference>
<feature type="transmembrane region" description="Helical" evidence="1">
    <location>
        <begin position="335"/>
        <end position="353"/>
    </location>
</feature>
<feature type="transmembrane region" description="Helical" evidence="1">
    <location>
        <begin position="293"/>
        <end position="315"/>
    </location>
</feature>
<dbReference type="Pfam" id="PF06541">
    <property type="entry name" value="ABC_trans_CmpB"/>
    <property type="match status" value="2"/>
</dbReference>
<feature type="transmembrane region" description="Helical" evidence="1">
    <location>
        <begin position="149"/>
        <end position="170"/>
    </location>
</feature>
<sequence>MLVPLFPLLWLFFCYSFLGWVLETAVSAVRLHRYVDRSVLFGPLCACYGITAVLLTVGLPELRGNYFFLFLGSAICSTVVEWIAGHLLEKATHTRWWDYSNRRGNLDGYICVGSFLLWGVLGLAAVQWINPLLLALYRWLPPLVGEILLWVLLALLAADIAGTVLTLCGVRSSLPPLENLNSRLAALSVRLGEWILRRAEGRIQKAHPGAVFSRRREKTTVSPFARGASFYSILLLFFIGGVAGDLAETIFCRLKMGWWMSRSSVVWGPFSIVWGLALAAATLFLYKYRDRSASFFFVAGTLLGGLYEYLCSVFTELVFGTVFWDYSAIPFNLGGRINLLYCFFWGFAAVAWFRGLYPILARWIAKIPPRPGKAVVWLLIAFMSVNMAVSGLALARYSARAAGEPADAAWEQYMDAHYGDDVMERIYPYAKMTG</sequence>
<feature type="transmembrane region" description="Helical" evidence="1">
    <location>
        <begin position="374"/>
        <end position="395"/>
    </location>
</feature>
<feature type="transmembrane region" description="Helical" evidence="1">
    <location>
        <begin position="224"/>
        <end position="244"/>
    </location>
</feature>
<organism evidence="3 4">
    <name type="scientific">Flavonifractor plautii</name>
    <name type="common">Fusobacterium plautii</name>
    <dbReference type="NCBI Taxonomy" id="292800"/>
    <lineage>
        <taxon>Bacteria</taxon>
        <taxon>Bacillati</taxon>
        <taxon>Bacillota</taxon>
        <taxon>Clostridia</taxon>
        <taxon>Eubacteriales</taxon>
        <taxon>Oscillospiraceae</taxon>
        <taxon>Flavonifractor</taxon>
    </lineage>
</organism>
<keyword evidence="1" id="KW-0472">Membrane</keyword>
<gene>
    <name evidence="3" type="ORF">GKE97_17835</name>
    <name evidence="2" type="ORF">PND83_15860</name>
</gene>
<reference evidence="3 4" key="1">
    <citation type="journal article" date="2019" name="Nat. Med.">
        <title>A library of human gut bacterial isolates paired with longitudinal multiomics data enables mechanistic microbiome research.</title>
        <authorList>
            <person name="Poyet M."/>
            <person name="Groussin M."/>
            <person name="Gibbons S.M."/>
            <person name="Avila-Pacheco J."/>
            <person name="Jiang X."/>
            <person name="Kearney S.M."/>
            <person name="Perrotta A.R."/>
            <person name="Berdy B."/>
            <person name="Zhao S."/>
            <person name="Lieberman T.D."/>
            <person name="Swanson P.K."/>
            <person name="Smith M."/>
            <person name="Roesemann S."/>
            <person name="Alexander J.E."/>
            <person name="Rich S.A."/>
            <person name="Livny J."/>
            <person name="Vlamakis H."/>
            <person name="Clish C."/>
            <person name="Bullock K."/>
            <person name="Deik A."/>
            <person name="Scott J."/>
            <person name="Pierce K.A."/>
            <person name="Xavier R.J."/>
            <person name="Alm E.J."/>
        </authorList>
    </citation>
    <scope>NUCLEOTIDE SEQUENCE [LARGE SCALE GENOMIC DNA]</scope>
    <source>
        <strain evidence="3 4">BIOML-A2</strain>
    </source>
</reference>
<feature type="transmembrane region" description="Helical" evidence="1">
    <location>
        <begin position="109"/>
        <end position="129"/>
    </location>
</feature>
<evidence type="ECO:0000313" key="4">
    <source>
        <dbReference type="Proteomes" id="UP000434475"/>
    </source>
</evidence>
<dbReference type="AlphaFoldDB" id="A0A6I2R3X2"/>
<evidence type="ECO:0000313" key="3">
    <source>
        <dbReference type="EMBL" id="MSB21364.1"/>
    </source>
</evidence>
<proteinExistence type="predicted"/>
<feature type="transmembrane region" description="Helical" evidence="1">
    <location>
        <begin position="6"/>
        <end position="26"/>
    </location>
</feature>
<comment type="caution">
    <text evidence="3">The sequence shown here is derived from an EMBL/GenBank/DDBJ whole genome shotgun (WGS) entry which is preliminary data.</text>
</comment>
<feature type="transmembrane region" description="Helical" evidence="1">
    <location>
        <begin position="264"/>
        <end position="286"/>
    </location>
</feature>
<evidence type="ECO:0000256" key="1">
    <source>
        <dbReference type="SAM" id="Phobius"/>
    </source>
</evidence>
<dbReference type="RefSeq" id="WP_021630788.1">
    <property type="nucleotide sequence ID" value="NZ_BAABZG010000001.1"/>
</dbReference>
<dbReference type="EMBL" id="WKPR01000021">
    <property type="protein sequence ID" value="MSB21364.1"/>
    <property type="molecule type" value="Genomic_DNA"/>
</dbReference>
<keyword evidence="1" id="KW-0812">Transmembrane</keyword>
<name>A0A6I2R3X2_FLAPL</name>
<feature type="transmembrane region" description="Helical" evidence="1">
    <location>
        <begin position="66"/>
        <end position="88"/>
    </location>
</feature>
<protein>
    <submittedName>
        <fullName evidence="2">ABC transporter permease</fullName>
    </submittedName>
</protein>
<accession>A0A6I2R3X2</accession>
<dbReference type="Proteomes" id="UP001211006">
    <property type="component" value="Unassembled WGS sequence"/>
</dbReference>
<keyword evidence="1" id="KW-1133">Transmembrane helix</keyword>
<dbReference type="Proteomes" id="UP000434475">
    <property type="component" value="Unassembled WGS sequence"/>
</dbReference>